<dbReference type="EMBL" id="PDCK01000040">
    <property type="protein sequence ID" value="PRQ53073.1"/>
    <property type="molecule type" value="Genomic_DNA"/>
</dbReference>
<dbReference type="GO" id="GO:0008171">
    <property type="term" value="F:O-methyltransferase activity"/>
    <property type="evidence" value="ECO:0007669"/>
    <property type="project" value="InterPro"/>
</dbReference>
<evidence type="ECO:0000313" key="5">
    <source>
        <dbReference type="EMBL" id="PRQ53073.1"/>
    </source>
</evidence>
<gene>
    <name evidence="5" type="ORF">RchiOBHm_Chr2g0162451</name>
</gene>
<keyword evidence="1 5" id="KW-0489">Methyltransferase</keyword>
<protein>
    <submittedName>
        <fullName evidence="5">Putative O-methyltransferase COMT-type, S-adenosyl-L-methionine-dependent methyltransferase</fullName>
    </submittedName>
</protein>
<keyword evidence="2 5" id="KW-0808">Transferase</keyword>
<organism evidence="5 6">
    <name type="scientific">Rosa chinensis</name>
    <name type="common">China rose</name>
    <dbReference type="NCBI Taxonomy" id="74649"/>
    <lineage>
        <taxon>Eukaryota</taxon>
        <taxon>Viridiplantae</taxon>
        <taxon>Streptophyta</taxon>
        <taxon>Embryophyta</taxon>
        <taxon>Tracheophyta</taxon>
        <taxon>Spermatophyta</taxon>
        <taxon>Magnoliopsida</taxon>
        <taxon>eudicotyledons</taxon>
        <taxon>Gunneridae</taxon>
        <taxon>Pentapetalae</taxon>
        <taxon>rosids</taxon>
        <taxon>fabids</taxon>
        <taxon>Rosales</taxon>
        <taxon>Rosaceae</taxon>
        <taxon>Rosoideae</taxon>
        <taxon>Rosoideae incertae sedis</taxon>
        <taxon>Rosa</taxon>
    </lineage>
</organism>
<keyword evidence="3" id="KW-0949">S-adenosyl-L-methionine</keyword>
<evidence type="ECO:0000256" key="3">
    <source>
        <dbReference type="ARBA" id="ARBA00022691"/>
    </source>
</evidence>
<dbReference type="Pfam" id="PF00891">
    <property type="entry name" value="Methyltransf_2"/>
    <property type="match status" value="1"/>
</dbReference>
<name>A0A2P6S305_ROSCH</name>
<dbReference type="PROSITE" id="PS51683">
    <property type="entry name" value="SAM_OMT_II"/>
    <property type="match status" value="1"/>
</dbReference>
<dbReference type="InterPro" id="IPR001077">
    <property type="entry name" value="COMT_C"/>
</dbReference>
<feature type="domain" description="O-methyltransferase C-terminal" evidence="4">
    <location>
        <begin position="5"/>
        <end position="64"/>
    </location>
</feature>
<dbReference type="Gramene" id="PRQ53073">
    <property type="protein sequence ID" value="PRQ53073"/>
    <property type="gene ID" value="RchiOBHm_Chr2g0162451"/>
</dbReference>
<dbReference type="InterPro" id="IPR029063">
    <property type="entry name" value="SAM-dependent_MTases_sf"/>
</dbReference>
<dbReference type="AlphaFoldDB" id="A0A2P6S305"/>
<evidence type="ECO:0000256" key="1">
    <source>
        <dbReference type="ARBA" id="ARBA00022603"/>
    </source>
</evidence>
<dbReference type="Gene3D" id="3.40.50.150">
    <property type="entry name" value="Vaccinia Virus protein VP39"/>
    <property type="match status" value="2"/>
</dbReference>
<evidence type="ECO:0000256" key="2">
    <source>
        <dbReference type="ARBA" id="ARBA00022679"/>
    </source>
</evidence>
<dbReference type="SUPFAM" id="SSF53335">
    <property type="entry name" value="S-adenosyl-L-methionine-dependent methyltransferases"/>
    <property type="match status" value="1"/>
</dbReference>
<dbReference type="STRING" id="74649.A0A2P6S305"/>
<proteinExistence type="predicted"/>
<evidence type="ECO:0000313" key="6">
    <source>
        <dbReference type="Proteomes" id="UP000238479"/>
    </source>
</evidence>
<reference evidence="5 6" key="1">
    <citation type="journal article" date="2018" name="Nat. Genet.">
        <title>The Rosa genome provides new insights in the design of modern roses.</title>
        <authorList>
            <person name="Bendahmane M."/>
        </authorList>
    </citation>
    <scope>NUCLEOTIDE SEQUENCE [LARGE SCALE GENOMIC DNA]</scope>
    <source>
        <strain evidence="6">cv. Old Blush</strain>
    </source>
</reference>
<dbReference type="InterPro" id="IPR016461">
    <property type="entry name" value="COMT-like"/>
</dbReference>
<accession>A0A2P6S305</accession>
<keyword evidence="6" id="KW-1185">Reference proteome</keyword>
<dbReference type="PANTHER" id="PTHR11746">
    <property type="entry name" value="O-METHYLTRANSFERASE"/>
    <property type="match status" value="1"/>
</dbReference>
<comment type="caution">
    <text evidence="5">The sequence shown here is derived from an EMBL/GenBank/DDBJ whole genome shotgun (WGS) entry which is preliminary data.</text>
</comment>
<dbReference type="GO" id="GO:0032259">
    <property type="term" value="P:methylation"/>
    <property type="evidence" value="ECO:0007669"/>
    <property type="project" value="UniProtKB-KW"/>
</dbReference>
<sequence length="125" mass="12872">MACAAKITIKAILVGYKGGFDNVATLVDVGGGTGGAVAEIVKLYPSIKGINFDLPHVVATAPVYHGVSHVGSSDCVKILKNCRKAILESSGKVIILDVVLEPNGDGMFDDTGLTKDNGDGPIFSI</sequence>
<evidence type="ECO:0000259" key="4">
    <source>
        <dbReference type="Pfam" id="PF00891"/>
    </source>
</evidence>
<dbReference type="Proteomes" id="UP000238479">
    <property type="component" value="Chromosome 2"/>
</dbReference>